<reference evidence="2 3" key="2">
    <citation type="submission" date="2018-06" db="EMBL/GenBank/DDBJ databases">
        <title>Comparative genomics of rhizobia nodulating Arachis hypogaea in China.</title>
        <authorList>
            <person name="Li Y."/>
        </authorList>
    </citation>
    <scope>NUCLEOTIDE SEQUENCE [LARGE SCALE GENOMIC DNA]</scope>
    <source>
        <strain evidence="2 3">CCBAU 51658</strain>
        <plasmid evidence="2 3">unnamed</plasmid>
    </source>
</reference>
<dbReference type="OrthoDB" id="112232at2"/>
<dbReference type="AlphaFoldDB" id="A0A410VIG7"/>
<evidence type="ECO:0000313" key="1">
    <source>
        <dbReference type="EMBL" id="GGI25895.1"/>
    </source>
</evidence>
<gene>
    <name evidence="1" type="ORF">GCM10010987_36680</name>
    <name evidence="2" type="ORF">XH86_39285</name>
</gene>
<dbReference type="SMART" id="SM00671">
    <property type="entry name" value="SEL1"/>
    <property type="match status" value="2"/>
</dbReference>
<keyword evidence="3" id="KW-1185">Reference proteome</keyword>
<protein>
    <submittedName>
        <fullName evidence="2">Sel1 repeat family protein</fullName>
    </submittedName>
</protein>
<organism evidence="1 4">
    <name type="scientific">Bradyrhizobium guangdongense</name>
    <dbReference type="NCBI Taxonomy" id="1325090"/>
    <lineage>
        <taxon>Bacteria</taxon>
        <taxon>Pseudomonadati</taxon>
        <taxon>Pseudomonadota</taxon>
        <taxon>Alphaproteobacteria</taxon>
        <taxon>Hyphomicrobiales</taxon>
        <taxon>Nitrobacteraceae</taxon>
        <taxon>Bradyrhizobium</taxon>
    </lineage>
</organism>
<dbReference type="Proteomes" id="UP000625079">
    <property type="component" value="Unassembled WGS sequence"/>
</dbReference>
<dbReference type="Proteomes" id="UP000593880">
    <property type="component" value="Plasmid unnamed"/>
</dbReference>
<dbReference type="InterPro" id="IPR011990">
    <property type="entry name" value="TPR-like_helical_dom_sf"/>
</dbReference>
<geneLocation type="plasmid" evidence="2 3">
    <name>unnamed</name>
</geneLocation>
<dbReference type="EMBL" id="BMHC01000007">
    <property type="protein sequence ID" value="GGI25895.1"/>
    <property type="molecule type" value="Genomic_DNA"/>
</dbReference>
<accession>A0A410VIG7</accession>
<dbReference type="RefSeq" id="WP_128930077.1">
    <property type="nucleotide sequence ID" value="NZ_BMHC01000007.1"/>
</dbReference>
<sequence length="161" mass="17486">MKNARPLIGTLFLTLWTIGNVFGAELSENGRSFARRHVSAAGGAIEACRSARAAAVLGFRHEHGFNVPQSYEIAAAYYHTAAACGDPTGQYLFGLSYDKGHGVAQDGVLAYMWLNLAAAHAPQLRRPYYLRTRDAVANNLTPAQLSQAQWLAIQWRPGTAP</sequence>
<evidence type="ECO:0000313" key="2">
    <source>
        <dbReference type="EMBL" id="QOZ64684.1"/>
    </source>
</evidence>
<evidence type="ECO:0000313" key="4">
    <source>
        <dbReference type="Proteomes" id="UP000625079"/>
    </source>
</evidence>
<name>A0A410VIG7_9BRAD</name>
<dbReference type="Pfam" id="PF08238">
    <property type="entry name" value="Sel1"/>
    <property type="match status" value="2"/>
</dbReference>
<evidence type="ECO:0000313" key="3">
    <source>
        <dbReference type="Proteomes" id="UP000593880"/>
    </source>
</evidence>
<dbReference type="Gene3D" id="1.25.40.10">
    <property type="entry name" value="Tetratricopeptide repeat domain"/>
    <property type="match status" value="1"/>
</dbReference>
<dbReference type="EMBL" id="CP030058">
    <property type="protein sequence ID" value="QOZ64684.1"/>
    <property type="molecule type" value="Genomic_DNA"/>
</dbReference>
<reference evidence="1" key="1">
    <citation type="journal article" date="2014" name="Int. J. Syst. Evol. Microbiol.">
        <title>Complete genome sequence of Corynebacterium casei LMG S-19264T (=DSM 44701T), isolated from a smear-ripened cheese.</title>
        <authorList>
            <consortium name="US DOE Joint Genome Institute (JGI-PGF)"/>
            <person name="Walter F."/>
            <person name="Albersmeier A."/>
            <person name="Kalinowski J."/>
            <person name="Ruckert C."/>
        </authorList>
    </citation>
    <scope>NUCLEOTIDE SEQUENCE</scope>
    <source>
        <strain evidence="1">CGMCC 1.15034</strain>
    </source>
</reference>
<dbReference type="SUPFAM" id="SSF81901">
    <property type="entry name" value="HCP-like"/>
    <property type="match status" value="1"/>
</dbReference>
<proteinExistence type="predicted"/>
<keyword evidence="2" id="KW-0614">Plasmid</keyword>
<reference evidence="1" key="3">
    <citation type="submission" date="2022-12" db="EMBL/GenBank/DDBJ databases">
        <authorList>
            <person name="Sun Q."/>
            <person name="Zhou Y."/>
        </authorList>
    </citation>
    <scope>NUCLEOTIDE SEQUENCE</scope>
    <source>
        <strain evidence="1">CGMCC 1.15034</strain>
    </source>
</reference>
<dbReference type="InterPro" id="IPR006597">
    <property type="entry name" value="Sel1-like"/>
</dbReference>